<proteinExistence type="inferred from homology"/>
<dbReference type="RefSeq" id="WP_258117377.1">
    <property type="nucleotide sequence ID" value="NZ_CP062229.1"/>
</dbReference>
<dbReference type="SUPFAM" id="SSF51316">
    <property type="entry name" value="Mss4-like"/>
    <property type="match status" value="1"/>
</dbReference>
<dbReference type="Proteomes" id="UP001058098">
    <property type="component" value="Chromosome"/>
</dbReference>
<organism evidence="6 7">
    <name type="scientific">Mesorhizobium onobrychidis</name>
    <dbReference type="NCBI Taxonomy" id="2775404"/>
    <lineage>
        <taxon>Bacteria</taxon>
        <taxon>Pseudomonadati</taxon>
        <taxon>Pseudomonadota</taxon>
        <taxon>Alphaproteobacteria</taxon>
        <taxon>Hyphomicrobiales</taxon>
        <taxon>Phyllobacteriaceae</taxon>
        <taxon>Mesorhizobium</taxon>
    </lineage>
</organism>
<evidence type="ECO:0000256" key="1">
    <source>
        <dbReference type="ARBA" id="ARBA00005495"/>
    </source>
</evidence>
<gene>
    <name evidence="6" type="ORF">IHQ72_22610</name>
</gene>
<dbReference type="InterPro" id="IPR006913">
    <property type="entry name" value="CENP-V/GFA"/>
</dbReference>
<dbReference type="PANTHER" id="PTHR33337:SF40">
    <property type="entry name" value="CENP-V_GFA DOMAIN-CONTAINING PROTEIN-RELATED"/>
    <property type="match status" value="1"/>
</dbReference>
<evidence type="ECO:0000313" key="7">
    <source>
        <dbReference type="Proteomes" id="UP001058098"/>
    </source>
</evidence>
<dbReference type="PROSITE" id="PS51891">
    <property type="entry name" value="CENP_V_GFA"/>
    <property type="match status" value="1"/>
</dbReference>
<dbReference type="EMBL" id="CP062229">
    <property type="protein sequence ID" value="UVC13498.1"/>
    <property type="molecule type" value="Genomic_DNA"/>
</dbReference>
<name>A0ABY5QR41_9HYPH</name>
<dbReference type="InterPro" id="IPR011057">
    <property type="entry name" value="Mss4-like_sf"/>
</dbReference>
<dbReference type="Pfam" id="PF04828">
    <property type="entry name" value="GFA"/>
    <property type="match status" value="1"/>
</dbReference>
<keyword evidence="7" id="KW-1185">Reference proteome</keyword>
<evidence type="ECO:0000256" key="4">
    <source>
        <dbReference type="ARBA" id="ARBA00023239"/>
    </source>
</evidence>
<evidence type="ECO:0000259" key="5">
    <source>
        <dbReference type="PROSITE" id="PS51891"/>
    </source>
</evidence>
<feature type="domain" description="CENP-V/GFA" evidence="5">
    <location>
        <begin position="16"/>
        <end position="140"/>
    </location>
</feature>
<protein>
    <submittedName>
        <fullName evidence="6">GFA family protein</fullName>
    </submittedName>
</protein>
<dbReference type="Gene3D" id="3.90.1590.10">
    <property type="entry name" value="glutathione-dependent formaldehyde- activating enzyme (gfa)"/>
    <property type="match status" value="1"/>
</dbReference>
<dbReference type="PANTHER" id="PTHR33337">
    <property type="entry name" value="GFA DOMAIN-CONTAINING PROTEIN"/>
    <property type="match status" value="1"/>
</dbReference>
<evidence type="ECO:0000313" key="6">
    <source>
        <dbReference type="EMBL" id="UVC13498.1"/>
    </source>
</evidence>
<evidence type="ECO:0000256" key="3">
    <source>
        <dbReference type="ARBA" id="ARBA00022833"/>
    </source>
</evidence>
<sequence length="148" mass="16107">MEKPVTSQENAGNRMLAGKCLCGAVQYAVADEFIYAANCHCSNCRRTTGSAFKPFAGIERERLSLTKGEDNLLIFGEETGHDTRCKTCGSLLYSVVRDGAFVHVAMGTLVDEPTIRATQHIFVGSKAKWFTIADDLPQYEEHVAGGAD</sequence>
<evidence type="ECO:0000256" key="2">
    <source>
        <dbReference type="ARBA" id="ARBA00022723"/>
    </source>
</evidence>
<keyword evidence="2" id="KW-0479">Metal-binding</keyword>
<keyword evidence="3" id="KW-0862">Zinc</keyword>
<comment type="similarity">
    <text evidence="1">Belongs to the Gfa family.</text>
</comment>
<keyword evidence="4" id="KW-0456">Lyase</keyword>
<reference evidence="6" key="1">
    <citation type="submission" date="2020-09" db="EMBL/GenBank/DDBJ databases">
        <title>Rhizobia associated with sainfoin plants.</title>
        <authorList>
            <person name="Asharfi S."/>
            <person name="Kuzmanovic N."/>
            <person name="Bunk B."/>
            <person name="Sproeer C."/>
            <person name="Becker M."/>
            <person name="Thuenen T."/>
        </authorList>
    </citation>
    <scope>NUCLEOTIDE SEQUENCE</scope>
    <source>
        <strain evidence="6">OM4</strain>
    </source>
</reference>
<accession>A0ABY5QR41</accession>